<dbReference type="Gene3D" id="1.10.1660.10">
    <property type="match status" value="1"/>
</dbReference>
<dbReference type="GO" id="GO:0003677">
    <property type="term" value="F:DNA binding"/>
    <property type="evidence" value="ECO:0007669"/>
    <property type="project" value="InterPro"/>
</dbReference>
<dbReference type="CDD" id="cd04762">
    <property type="entry name" value="HTH_MerR-trunc"/>
    <property type="match status" value="1"/>
</dbReference>
<sequence length="71" mass="8473">MPKKFLTVNEVARILGITPLTVRNWDQKGKLVAYRNPVNNYRLYKIEDVEVILRQIEQSKEKTRKLKIDIF</sequence>
<gene>
    <name evidence="2" type="ORF">UX24_C0030G0005</name>
</gene>
<feature type="domain" description="HTH merR-type" evidence="1">
    <location>
        <begin position="5"/>
        <end position="54"/>
    </location>
</feature>
<dbReference type="GO" id="GO:0006355">
    <property type="term" value="P:regulation of DNA-templated transcription"/>
    <property type="evidence" value="ECO:0007669"/>
    <property type="project" value="InterPro"/>
</dbReference>
<dbReference type="PROSITE" id="PS50937">
    <property type="entry name" value="HTH_MERR_2"/>
    <property type="match status" value="1"/>
</dbReference>
<proteinExistence type="predicted"/>
<dbReference type="EMBL" id="LCLL01000030">
    <property type="protein sequence ID" value="KKU15805.1"/>
    <property type="molecule type" value="Genomic_DNA"/>
</dbReference>
<accession>A0A0G1R4L2</accession>
<protein>
    <submittedName>
        <fullName evidence="2">Transcriptional regulator, MerR family</fullName>
    </submittedName>
</protein>
<evidence type="ECO:0000259" key="1">
    <source>
        <dbReference type="PROSITE" id="PS50937"/>
    </source>
</evidence>
<dbReference type="InterPro" id="IPR009061">
    <property type="entry name" value="DNA-bd_dom_put_sf"/>
</dbReference>
<name>A0A0G1R4L2_9BACT</name>
<dbReference type="SUPFAM" id="SSF46955">
    <property type="entry name" value="Putative DNA-binding domain"/>
    <property type="match status" value="1"/>
</dbReference>
<dbReference type="Pfam" id="PF00376">
    <property type="entry name" value="MerR"/>
    <property type="match status" value="1"/>
</dbReference>
<evidence type="ECO:0000313" key="3">
    <source>
        <dbReference type="Proteomes" id="UP000034020"/>
    </source>
</evidence>
<reference evidence="2 3" key="1">
    <citation type="journal article" date="2015" name="Nature">
        <title>rRNA introns, odd ribosomes, and small enigmatic genomes across a large radiation of phyla.</title>
        <authorList>
            <person name="Brown C.T."/>
            <person name="Hug L.A."/>
            <person name="Thomas B.C."/>
            <person name="Sharon I."/>
            <person name="Castelle C.J."/>
            <person name="Singh A."/>
            <person name="Wilkins M.J."/>
            <person name="Williams K.H."/>
            <person name="Banfield J.F."/>
        </authorList>
    </citation>
    <scope>NUCLEOTIDE SEQUENCE [LARGE SCALE GENOMIC DNA]</scope>
</reference>
<comment type="caution">
    <text evidence="2">The sequence shown here is derived from an EMBL/GenBank/DDBJ whole genome shotgun (WGS) entry which is preliminary data.</text>
</comment>
<organism evidence="2 3">
    <name type="scientific">Candidatus Giovannonibacteria bacterium GW2011_GWB1_45_9b</name>
    <dbReference type="NCBI Taxonomy" id="1618653"/>
    <lineage>
        <taxon>Bacteria</taxon>
        <taxon>Candidatus Giovannoniibacteriota</taxon>
    </lineage>
</organism>
<evidence type="ECO:0000313" key="2">
    <source>
        <dbReference type="EMBL" id="KKU15805.1"/>
    </source>
</evidence>
<dbReference type="AlphaFoldDB" id="A0A0G1R4L2"/>
<dbReference type="Proteomes" id="UP000034020">
    <property type="component" value="Unassembled WGS sequence"/>
</dbReference>
<dbReference type="InterPro" id="IPR000551">
    <property type="entry name" value="MerR-type_HTH_dom"/>
</dbReference>